<comment type="subcellular location">
    <subcellularLocation>
        <location evidence="1">Membrane</location>
        <topology evidence="1">Multi-pass membrane protein</topology>
    </subcellularLocation>
</comment>
<evidence type="ECO:0000256" key="4">
    <source>
        <dbReference type="ARBA" id="ARBA00022989"/>
    </source>
</evidence>
<evidence type="ECO:0000256" key="6">
    <source>
        <dbReference type="SAM" id="MobiDB-lite"/>
    </source>
</evidence>
<dbReference type="Pfam" id="PF13850">
    <property type="entry name" value="ERGIC_N"/>
    <property type="match status" value="1"/>
</dbReference>
<evidence type="ECO:0000256" key="1">
    <source>
        <dbReference type="ARBA" id="ARBA00004141"/>
    </source>
</evidence>
<evidence type="ECO:0000256" key="5">
    <source>
        <dbReference type="ARBA" id="ARBA00023136"/>
    </source>
</evidence>
<evidence type="ECO:0000259" key="8">
    <source>
        <dbReference type="Pfam" id="PF13850"/>
    </source>
</evidence>
<accession>A0A7S3FC01</accession>
<dbReference type="PANTHER" id="PTHR10984">
    <property type="entry name" value="ENDOPLASMIC RETICULUM-GOLGI INTERMEDIATE COMPARTMENT PROTEIN"/>
    <property type="match status" value="1"/>
</dbReference>
<reference evidence="9" key="1">
    <citation type="submission" date="2021-01" db="EMBL/GenBank/DDBJ databases">
        <authorList>
            <person name="Corre E."/>
            <person name="Pelletier E."/>
            <person name="Niang G."/>
            <person name="Scheremetjew M."/>
            <person name="Finn R."/>
            <person name="Kale V."/>
            <person name="Holt S."/>
            <person name="Cochrane G."/>
            <person name="Meng A."/>
            <person name="Brown T."/>
            <person name="Cohen L."/>
        </authorList>
    </citation>
    <scope>NUCLEOTIDE SEQUENCE</scope>
    <source>
        <strain evidence="9">RCC927</strain>
    </source>
</reference>
<evidence type="ECO:0000256" key="3">
    <source>
        <dbReference type="ARBA" id="ARBA00022692"/>
    </source>
</evidence>
<evidence type="ECO:0000256" key="2">
    <source>
        <dbReference type="ARBA" id="ARBA00005648"/>
    </source>
</evidence>
<comment type="similarity">
    <text evidence="2">Belongs to the ERGIC family.</text>
</comment>
<keyword evidence="4" id="KW-1133">Transmembrane helix</keyword>
<feature type="region of interest" description="Disordered" evidence="6">
    <location>
        <begin position="167"/>
        <end position="226"/>
    </location>
</feature>
<proteinExistence type="inferred from homology"/>
<dbReference type="InterPro" id="IPR045888">
    <property type="entry name" value="Erv"/>
</dbReference>
<dbReference type="Pfam" id="PF07970">
    <property type="entry name" value="COPIIcoated_ERV"/>
    <property type="match status" value="1"/>
</dbReference>
<evidence type="ECO:0000313" key="9">
    <source>
        <dbReference type="EMBL" id="CAE0137249.1"/>
    </source>
</evidence>
<dbReference type="GO" id="GO:0030134">
    <property type="term" value="C:COPII-coated ER to Golgi transport vesicle"/>
    <property type="evidence" value="ECO:0007669"/>
    <property type="project" value="TreeGrafter"/>
</dbReference>
<keyword evidence="3" id="KW-0812">Transmembrane</keyword>
<feature type="domain" description="Endoplasmic reticulum vesicle transporter C-terminal" evidence="7">
    <location>
        <begin position="282"/>
        <end position="453"/>
    </location>
</feature>
<dbReference type="EMBL" id="HBHY01009800">
    <property type="protein sequence ID" value="CAE0137249.1"/>
    <property type="molecule type" value="Transcribed_RNA"/>
</dbReference>
<organism evidence="9">
    <name type="scientific">Prasinoderma singulare</name>
    <dbReference type="NCBI Taxonomy" id="676789"/>
    <lineage>
        <taxon>Eukaryota</taxon>
        <taxon>Viridiplantae</taxon>
        <taxon>Prasinodermophyta</taxon>
        <taxon>Prasinodermophyceae</taxon>
        <taxon>Prasinodermales</taxon>
        <taxon>Prasinodermaceae</taxon>
        <taxon>Prasinoderma</taxon>
    </lineage>
</organism>
<dbReference type="GO" id="GO:0005783">
    <property type="term" value="C:endoplasmic reticulum"/>
    <property type="evidence" value="ECO:0007669"/>
    <property type="project" value="TreeGrafter"/>
</dbReference>
<dbReference type="InterPro" id="IPR012936">
    <property type="entry name" value="Erv_C"/>
</dbReference>
<dbReference type="PANTHER" id="PTHR10984:SF25">
    <property type="entry name" value="ENDOPLASMIC RETICULUM-GOLGI INTERMEDIATE COMPARTMENT PROTEIN 3"/>
    <property type="match status" value="1"/>
</dbReference>
<name>A0A7S3FC01_9VIRI</name>
<evidence type="ECO:0000259" key="7">
    <source>
        <dbReference type="Pfam" id="PF07970"/>
    </source>
</evidence>
<feature type="region of interest" description="Disordered" evidence="6">
    <location>
        <begin position="118"/>
        <end position="153"/>
    </location>
</feature>
<protein>
    <submittedName>
        <fullName evidence="9">Uncharacterized protein</fullName>
    </submittedName>
</protein>
<sequence length="480" mass="50058">MEALRAAARRLDAFPKVSDDYVVRSRAGGALTLACAACCLLLFLSEARYHLAATSRTHLTVDSGRDAWAEKLHVEINVSFPEVPCGMLSLEALDVSGEMVLELHASHVRKWAIDRQGRRVGGPTRETANANPRAEAVDTARAPAGSHSAGSHSAVSEFVQRAFHWERQGERQQAEAQAGRAQRPHGRALAGAEADGGDELEAGGELKAGGELGAGSKDSAGSSEVVALQRGGGRRLLARGGAMLPDTDGLVAQLAAQAAQQAFMNELLQEIGHVQDDAEQLKAEGSHGVGCHMEGYLEVAKLSGHVQVNPGRTFQLSTGQVVQMQVDAVGFNMSHTIHGLSFGASYPGKVEPLSGVARAHASLGGASQYFLKVVPTTYHRGRTQALTNQYSFTETPSQAPAASAAGAGAQAGLFLHYEIWPIRVHVTHARSTLAEFLTSVCAIVGGTVALASVAAGFMGGGVGAEGAAELVSASKAVLGR</sequence>
<keyword evidence="5" id="KW-0472">Membrane</keyword>
<dbReference type="GO" id="GO:0016020">
    <property type="term" value="C:membrane"/>
    <property type="evidence" value="ECO:0007669"/>
    <property type="project" value="UniProtKB-SubCell"/>
</dbReference>
<gene>
    <name evidence="9" type="ORF">PSIN1315_LOCUS6316</name>
</gene>
<dbReference type="AlphaFoldDB" id="A0A7S3FC01"/>
<feature type="compositionally biased region" description="Low complexity" evidence="6">
    <location>
        <begin position="140"/>
        <end position="153"/>
    </location>
</feature>
<dbReference type="InterPro" id="IPR039542">
    <property type="entry name" value="Erv_N"/>
</dbReference>
<feature type="domain" description="Endoplasmic reticulum vesicle transporter N-terminal" evidence="8">
    <location>
        <begin position="9"/>
        <end position="99"/>
    </location>
</feature>